<feature type="compositionally biased region" description="Polar residues" evidence="5">
    <location>
        <begin position="374"/>
        <end position="390"/>
    </location>
</feature>
<keyword evidence="4" id="KW-0802">TPR repeat</keyword>
<feature type="repeat" description="TPR" evidence="4">
    <location>
        <begin position="105"/>
        <end position="138"/>
    </location>
</feature>
<dbReference type="GO" id="GO:0005930">
    <property type="term" value="C:axoneme"/>
    <property type="evidence" value="ECO:0007669"/>
    <property type="project" value="UniProtKB-SubCell"/>
</dbReference>
<dbReference type="Gene3D" id="1.25.40.10">
    <property type="entry name" value="Tetratricopeptide repeat domain"/>
    <property type="match status" value="1"/>
</dbReference>
<dbReference type="EMBL" id="DS113189">
    <property type="protein sequence ID" value="EAY21617.1"/>
    <property type="molecule type" value="Genomic_DNA"/>
</dbReference>
<feature type="repeat" description="TPR" evidence="4">
    <location>
        <begin position="69"/>
        <end position="102"/>
    </location>
</feature>
<dbReference type="InterPro" id="IPR040111">
    <property type="entry name" value="ODAD4"/>
</dbReference>
<dbReference type="AlphaFoldDB" id="A2DDD8"/>
<feature type="compositionally biased region" description="Low complexity" evidence="5">
    <location>
        <begin position="223"/>
        <end position="233"/>
    </location>
</feature>
<evidence type="ECO:0000313" key="7">
    <source>
        <dbReference type="Proteomes" id="UP000001542"/>
    </source>
</evidence>
<comment type="subcellular location">
    <subcellularLocation>
        <location evidence="1">Cytoplasm</location>
        <location evidence="1">Cytoskeleton</location>
        <location evidence="1">Cilium axoneme</location>
    </subcellularLocation>
</comment>
<dbReference type="RefSeq" id="XP_001582603.1">
    <property type="nucleotide sequence ID" value="XM_001582553.1"/>
</dbReference>
<feature type="region of interest" description="Disordered" evidence="5">
    <location>
        <begin position="29"/>
        <end position="59"/>
    </location>
</feature>
<dbReference type="Proteomes" id="UP000001542">
    <property type="component" value="Unassembled WGS sequence"/>
</dbReference>
<feature type="region of interest" description="Disordered" evidence="5">
    <location>
        <begin position="323"/>
        <end position="390"/>
    </location>
</feature>
<dbReference type="InParanoid" id="A2DDD8"/>
<dbReference type="PANTHER" id="PTHR23040:SF2">
    <property type="entry name" value="OUTER DYNEIN ARM-DOCKING COMPLEX SUBUNIT 4"/>
    <property type="match status" value="1"/>
</dbReference>
<name>A2DDD8_TRIV3</name>
<dbReference type="STRING" id="5722.A2DDD8"/>
<dbReference type="eggNOG" id="KOG1124">
    <property type="taxonomic scope" value="Eukaryota"/>
</dbReference>
<dbReference type="KEGG" id="tva:5467168"/>
<feature type="compositionally biased region" description="Basic and acidic residues" evidence="5">
    <location>
        <begin position="42"/>
        <end position="59"/>
    </location>
</feature>
<dbReference type="VEuPathDB" id="TrichDB:TVAG_013830"/>
<dbReference type="InterPro" id="IPR011990">
    <property type="entry name" value="TPR-like_helical_dom_sf"/>
</dbReference>
<evidence type="ECO:0000313" key="6">
    <source>
        <dbReference type="EMBL" id="EAY21617.1"/>
    </source>
</evidence>
<feature type="region of interest" description="Disordered" evidence="5">
    <location>
        <begin position="214"/>
        <end position="236"/>
    </location>
</feature>
<gene>
    <name evidence="6" type="ORF">TVAG_013830</name>
</gene>
<protein>
    <recommendedName>
        <fullName evidence="2">Outer dynein arm-docking complex subunit 4</fullName>
    </recommendedName>
    <alternativeName>
        <fullName evidence="3">Tetratricopeptide repeat protein 25</fullName>
    </alternativeName>
</protein>
<reference evidence="6" key="1">
    <citation type="submission" date="2006-10" db="EMBL/GenBank/DDBJ databases">
        <authorList>
            <person name="Amadeo P."/>
            <person name="Zhao Q."/>
            <person name="Wortman J."/>
            <person name="Fraser-Liggett C."/>
            <person name="Carlton J."/>
        </authorList>
    </citation>
    <scope>NUCLEOTIDE SEQUENCE</scope>
    <source>
        <strain evidence="6">G3</strain>
    </source>
</reference>
<organism evidence="6 7">
    <name type="scientific">Trichomonas vaginalis (strain ATCC PRA-98 / G3)</name>
    <dbReference type="NCBI Taxonomy" id="412133"/>
    <lineage>
        <taxon>Eukaryota</taxon>
        <taxon>Metamonada</taxon>
        <taxon>Parabasalia</taxon>
        <taxon>Trichomonadida</taxon>
        <taxon>Trichomonadidae</taxon>
        <taxon>Trichomonas</taxon>
    </lineage>
</organism>
<proteinExistence type="predicted"/>
<feature type="repeat" description="TPR" evidence="4">
    <location>
        <begin position="139"/>
        <end position="172"/>
    </location>
</feature>
<accession>A2DDD8</accession>
<dbReference type="InterPro" id="IPR019734">
    <property type="entry name" value="TPR_rpt"/>
</dbReference>
<dbReference type="FunFam" id="1.25.40.10:FF:000189">
    <property type="entry name" value="Tetratricopeptide repeat domain 25"/>
    <property type="match status" value="1"/>
</dbReference>
<feature type="region of interest" description="Disordered" evidence="5">
    <location>
        <begin position="280"/>
        <end position="306"/>
    </location>
</feature>
<dbReference type="SMART" id="SM00028">
    <property type="entry name" value="TPR"/>
    <property type="match status" value="3"/>
</dbReference>
<evidence type="ECO:0000256" key="3">
    <source>
        <dbReference type="ARBA" id="ARBA00034143"/>
    </source>
</evidence>
<evidence type="ECO:0000256" key="1">
    <source>
        <dbReference type="ARBA" id="ARBA00004430"/>
    </source>
</evidence>
<evidence type="ECO:0000256" key="5">
    <source>
        <dbReference type="SAM" id="MobiDB-lite"/>
    </source>
</evidence>
<dbReference type="PROSITE" id="PS50005">
    <property type="entry name" value="TPR"/>
    <property type="match status" value="3"/>
</dbReference>
<dbReference type="VEuPathDB" id="TrichDB:TVAGG3_0986480"/>
<evidence type="ECO:0000256" key="2">
    <source>
        <dbReference type="ARBA" id="ARBA00034139"/>
    </source>
</evidence>
<dbReference type="OrthoDB" id="10268002at2759"/>
<dbReference type="SMR" id="A2DDD8"/>
<reference evidence="6" key="2">
    <citation type="journal article" date="2007" name="Science">
        <title>Draft genome sequence of the sexually transmitted pathogen Trichomonas vaginalis.</title>
        <authorList>
            <person name="Carlton J.M."/>
            <person name="Hirt R.P."/>
            <person name="Silva J.C."/>
            <person name="Delcher A.L."/>
            <person name="Schatz M."/>
            <person name="Zhao Q."/>
            <person name="Wortman J.R."/>
            <person name="Bidwell S.L."/>
            <person name="Alsmark U.C.M."/>
            <person name="Besteiro S."/>
            <person name="Sicheritz-Ponten T."/>
            <person name="Noel C.J."/>
            <person name="Dacks J.B."/>
            <person name="Foster P.G."/>
            <person name="Simillion C."/>
            <person name="Van de Peer Y."/>
            <person name="Miranda-Saavedra D."/>
            <person name="Barton G.J."/>
            <person name="Westrop G.D."/>
            <person name="Mueller S."/>
            <person name="Dessi D."/>
            <person name="Fiori P.L."/>
            <person name="Ren Q."/>
            <person name="Paulsen I."/>
            <person name="Zhang H."/>
            <person name="Bastida-Corcuera F.D."/>
            <person name="Simoes-Barbosa A."/>
            <person name="Brown M.T."/>
            <person name="Hayes R.D."/>
            <person name="Mukherjee M."/>
            <person name="Okumura C.Y."/>
            <person name="Schneider R."/>
            <person name="Smith A.J."/>
            <person name="Vanacova S."/>
            <person name="Villalvazo M."/>
            <person name="Haas B.J."/>
            <person name="Pertea M."/>
            <person name="Feldblyum T.V."/>
            <person name="Utterback T.R."/>
            <person name="Shu C.L."/>
            <person name="Osoegawa K."/>
            <person name="de Jong P.J."/>
            <person name="Hrdy I."/>
            <person name="Horvathova L."/>
            <person name="Zubacova Z."/>
            <person name="Dolezal P."/>
            <person name="Malik S.B."/>
            <person name="Logsdon J.M. Jr."/>
            <person name="Henze K."/>
            <person name="Gupta A."/>
            <person name="Wang C.C."/>
            <person name="Dunne R.L."/>
            <person name="Upcroft J.A."/>
            <person name="Upcroft P."/>
            <person name="White O."/>
            <person name="Salzberg S.L."/>
            <person name="Tang P."/>
            <person name="Chiu C.-H."/>
            <person name="Lee Y.-S."/>
            <person name="Embley T.M."/>
            <person name="Coombs G.H."/>
            <person name="Mottram J.C."/>
            <person name="Tachezy J."/>
            <person name="Fraser-Liggett C.M."/>
            <person name="Johnson P.J."/>
        </authorList>
    </citation>
    <scope>NUCLEOTIDE SEQUENCE [LARGE SCALE GENOMIC DNA]</scope>
    <source>
        <strain evidence="6">G3</strain>
    </source>
</reference>
<dbReference type="PANTHER" id="PTHR23040">
    <property type="match status" value="1"/>
</dbReference>
<keyword evidence="7" id="KW-1185">Reference proteome</keyword>
<feature type="compositionally biased region" description="Basic and acidic residues" evidence="5">
    <location>
        <begin position="280"/>
        <end position="303"/>
    </location>
</feature>
<evidence type="ECO:0000256" key="4">
    <source>
        <dbReference type="PROSITE-ProRule" id="PRU00339"/>
    </source>
</evidence>
<dbReference type="SUPFAM" id="SSF48452">
    <property type="entry name" value="TPR-like"/>
    <property type="match status" value="1"/>
</dbReference>
<dbReference type="Pfam" id="PF13181">
    <property type="entry name" value="TPR_8"/>
    <property type="match status" value="1"/>
</dbReference>
<sequence length="390" mass="44556">MVSVLKKEQITTTFKYRMGLLGKSAYVGDGDEPPEVCLPPKPGEKPLTEEDKKELEKKKRRYPKEMQEYKALFSEGTSLYRRNEYTRAIEAFTKASEQQVDHPDLDILVDRADCYIQIGKPEMALEDVNKVLSSEPQNARAILTKAEAYFSMGEFEFALVYFQRGLAIRKDMSGFRDGVTKAKHAILDSINGKEIFQPNPNYSSSRPRKALYESRELPKTEQEPQAESQQPEQPQKDISRLLPEQVAPLQSTNEKQNFLGELSLDYDFLTELQAELRDQAKKAESEKKDDGKNKQEEHGKKEDEEIQVIVNDALEYLNQRGAFWNQQRSKSASNEDKEKSRTIKGPTTSSLNKSPKAKKAGSKKSQTAHYEMSKLQQYESKYPSTSENQA</sequence>